<comment type="caution">
    <text evidence="2">The sequence shown here is derived from an EMBL/GenBank/DDBJ whole genome shotgun (WGS) entry which is preliminary data.</text>
</comment>
<organism evidence="2 3">
    <name type="scientific">Candidatus Clostridium stratigraminis</name>
    <dbReference type="NCBI Taxonomy" id="3381661"/>
    <lineage>
        <taxon>Bacteria</taxon>
        <taxon>Bacillati</taxon>
        <taxon>Bacillota</taxon>
        <taxon>Clostridia</taxon>
        <taxon>Eubacteriales</taxon>
        <taxon>Clostridiaceae</taxon>
        <taxon>Clostridium</taxon>
    </lineage>
</organism>
<gene>
    <name evidence="2" type="ORF">ACJDUG_02310</name>
</gene>
<evidence type="ECO:0000313" key="2">
    <source>
        <dbReference type="EMBL" id="MFL0245809.1"/>
    </source>
</evidence>
<dbReference type="InterPro" id="IPR037165">
    <property type="entry name" value="AldOxase/xan_DH_Mopterin-bd_sf"/>
</dbReference>
<dbReference type="EMBL" id="JBJHZZ010000001">
    <property type="protein sequence ID" value="MFL0245809.1"/>
    <property type="molecule type" value="Genomic_DNA"/>
</dbReference>
<sequence length="312" mass="33735">MKRRGVGYASAFYGTGYGNGFPDESRATAVLNSDGKIIIYVEVSDVGSGGISVMWQIAVETLKISEDLVTIKYNDTNLMHDSGTAAASRQTYNTGNAVLNASRKLRENMELAIKDSSIKIENTNLGLIYKEMTKKGIDTRAEGYFKATTSQVNLETGQGNPYWPYSFGTQKVVVEVDDETGKVDVIEAVVVNDVGKVVNPVLAEGQAIGGLAMGIGYAIMEEVNVNKGEIKNKNFSDYIIPTSKDIPKVKSYFVEEIEESGPYGAKGLGEPAMIPTAPAVLNAIYDAVGVRIYDMPATCDKLLLAIKNKNNK</sequence>
<feature type="domain" description="Aldehyde oxidase/xanthine dehydrogenase second molybdopterin binding" evidence="1">
    <location>
        <begin position="2"/>
        <end position="247"/>
    </location>
</feature>
<name>A0ABW8SZG6_9CLOT</name>
<evidence type="ECO:0000259" key="1">
    <source>
        <dbReference type="Pfam" id="PF20256"/>
    </source>
</evidence>
<keyword evidence="3" id="KW-1185">Reference proteome</keyword>
<accession>A0ABW8SZG6</accession>
<dbReference type="InterPro" id="IPR046867">
    <property type="entry name" value="AldOxase/xan_DH_MoCoBD2"/>
</dbReference>
<dbReference type="PANTHER" id="PTHR11908:SF157">
    <property type="entry name" value="XANTHINE DEHYDROGENASE SUBUNIT D-RELATED"/>
    <property type="match status" value="1"/>
</dbReference>
<dbReference type="PANTHER" id="PTHR11908">
    <property type="entry name" value="XANTHINE DEHYDROGENASE"/>
    <property type="match status" value="1"/>
</dbReference>
<proteinExistence type="predicted"/>
<dbReference type="SUPFAM" id="SSF56003">
    <property type="entry name" value="Molybdenum cofactor-binding domain"/>
    <property type="match status" value="1"/>
</dbReference>
<dbReference type="Proteomes" id="UP001623591">
    <property type="component" value="Unassembled WGS sequence"/>
</dbReference>
<evidence type="ECO:0000313" key="3">
    <source>
        <dbReference type="Proteomes" id="UP001623591"/>
    </source>
</evidence>
<dbReference type="Pfam" id="PF20256">
    <property type="entry name" value="MoCoBD_2"/>
    <property type="match status" value="1"/>
</dbReference>
<dbReference type="RefSeq" id="WP_406768265.1">
    <property type="nucleotide sequence ID" value="NZ_JBJHZZ010000001.1"/>
</dbReference>
<reference evidence="2 3" key="1">
    <citation type="submission" date="2024-11" db="EMBL/GenBank/DDBJ databases">
        <authorList>
            <person name="Heng Y.C."/>
            <person name="Lim A.C.H."/>
            <person name="Lee J.K.Y."/>
            <person name="Kittelmann S."/>
        </authorList>
    </citation>
    <scope>NUCLEOTIDE SEQUENCE [LARGE SCALE GENOMIC DNA]</scope>
    <source>
        <strain evidence="2 3">WILCCON 0185</strain>
    </source>
</reference>
<dbReference type="InterPro" id="IPR016208">
    <property type="entry name" value="Ald_Oxase/xanthine_DH-like"/>
</dbReference>
<dbReference type="Gene3D" id="3.30.365.10">
    <property type="entry name" value="Aldehyde oxidase/xanthine dehydrogenase, molybdopterin binding domain"/>
    <property type="match status" value="2"/>
</dbReference>
<protein>
    <submittedName>
        <fullName evidence="2">Xanthine dehydrogenase family protein molybdopterin-binding subunit</fullName>
    </submittedName>
</protein>